<protein>
    <submittedName>
        <fullName evidence="1">Uncharacterized protein</fullName>
    </submittedName>
</protein>
<sequence>MTASANHLFEQTASANYCFKQQTASTN</sequence>
<proteinExistence type="predicted"/>
<evidence type="ECO:0000313" key="1">
    <source>
        <dbReference type="EMBL" id="JAH41713.1"/>
    </source>
</evidence>
<dbReference type="EMBL" id="GBXM01066864">
    <property type="protein sequence ID" value="JAH41713.1"/>
    <property type="molecule type" value="Transcribed_RNA"/>
</dbReference>
<accession>A0A0E9SMF7</accession>
<reference evidence="1" key="1">
    <citation type="submission" date="2014-11" db="EMBL/GenBank/DDBJ databases">
        <authorList>
            <person name="Amaro Gonzalez C."/>
        </authorList>
    </citation>
    <scope>NUCLEOTIDE SEQUENCE</scope>
</reference>
<name>A0A0E9SMF7_ANGAN</name>
<reference evidence="1" key="2">
    <citation type="journal article" date="2015" name="Fish Shellfish Immunol.">
        <title>Early steps in the European eel (Anguilla anguilla)-Vibrio vulnificus interaction in the gills: Role of the RtxA13 toxin.</title>
        <authorList>
            <person name="Callol A."/>
            <person name="Pajuelo D."/>
            <person name="Ebbesson L."/>
            <person name="Teles M."/>
            <person name="MacKenzie S."/>
            <person name="Amaro C."/>
        </authorList>
    </citation>
    <scope>NUCLEOTIDE SEQUENCE</scope>
</reference>
<dbReference type="AlphaFoldDB" id="A0A0E9SMF7"/>
<organism evidence="1">
    <name type="scientific">Anguilla anguilla</name>
    <name type="common">European freshwater eel</name>
    <name type="synonym">Muraena anguilla</name>
    <dbReference type="NCBI Taxonomy" id="7936"/>
    <lineage>
        <taxon>Eukaryota</taxon>
        <taxon>Metazoa</taxon>
        <taxon>Chordata</taxon>
        <taxon>Craniata</taxon>
        <taxon>Vertebrata</taxon>
        <taxon>Euteleostomi</taxon>
        <taxon>Actinopterygii</taxon>
        <taxon>Neopterygii</taxon>
        <taxon>Teleostei</taxon>
        <taxon>Anguilliformes</taxon>
        <taxon>Anguillidae</taxon>
        <taxon>Anguilla</taxon>
    </lineage>
</organism>